<dbReference type="InterPro" id="IPR000424">
    <property type="entry name" value="Primosome_PriB/ssb"/>
</dbReference>
<sequence length="143" mass="15823">MNHVALVGRLTKDPELRFTPGDGIPIVNFTLAINRGYKNKEGKSEADFIFIEAWNKQAENIAQYCFKGSLVSVQGSLRVETYMHQEQKRSITKVRANYVGFLSSSNSDNNSSEGAPTFTPSFEAPAGLDPNGFQAIDDDEIPF</sequence>
<feature type="region of interest" description="Disordered" evidence="2">
    <location>
        <begin position="104"/>
        <end position="143"/>
    </location>
</feature>
<reference evidence="3" key="1">
    <citation type="submission" date="2019-08" db="EMBL/GenBank/DDBJ databases">
        <authorList>
            <person name="Kucharzyk K."/>
            <person name="Murdoch R.W."/>
            <person name="Higgins S."/>
            <person name="Loffler F."/>
        </authorList>
    </citation>
    <scope>NUCLEOTIDE SEQUENCE</scope>
</reference>
<evidence type="ECO:0000256" key="1">
    <source>
        <dbReference type="ARBA" id="ARBA00023125"/>
    </source>
</evidence>
<accession>A0A644VJW0</accession>
<dbReference type="PROSITE" id="PS50935">
    <property type="entry name" value="SSB"/>
    <property type="match status" value="1"/>
</dbReference>
<dbReference type="PANTHER" id="PTHR10302">
    <property type="entry name" value="SINGLE-STRANDED DNA-BINDING PROTEIN"/>
    <property type="match status" value="1"/>
</dbReference>
<protein>
    <submittedName>
        <fullName evidence="3">Single-stranded DNA-binding protein</fullName>
    </submittedName>
</protein>
<dbReference type="HAMAP" id="MF_00984">
    <property type="entry name" value="SSB"/>
    <property type="match status" value="1"/>
</dbReference>
<dbReference type="GO" id="GO:0003697">
    <property type="term" value="F:single-stranded DNA binding"/>
    <property type="evidence" value="ECO:0007669"/>
    <property type="project" value="InterPro"/>
</dbReference>
<evidence type="ECO:0000313" key="3">
    <source>
        <dbReference type="EMBL" id="MPL91679.1"/>
    </source>
</evidence>
<dbReference type="CDD" id="cd04496">
    <property type="entry name" value="SSB_OBF"/>
    <property type="match status" value="1"/>
</dbReference>
<dbReference type="InterPro" id="IPR012340">
    <property type="entry name" value="NA-bd_OB-fold"/>
</dbReference>
<dbReference type="GO" id="GO:0009295">
    <property type="term" value="C:nucleoid"/>
    <property type="evidence" value="ECO:0007669"/>
    <property type="project" value="TreeGrafter"/>
</dbReference>
<dbReference type="SUPFAM" id="SSF50249">
    <property type="entry name" value="Nucleic acid-binding proteins"/>
    <property type="match status" value="1"/>
</dbReference>
<dbReference type="Pfam" id="PF00436">
    <property type="entry name" value="SSB"/>
    <property type="match status" value="1"/>
</dbReference>
<dbReference type="NCBIfam" id="TIGR00621">
    <property type="entry name" value="ssb"/>
    <property type="match status" value="1"/>
</dbReference>
<proteinExistence type="inferred from homology"/>
<dbReference type="EMBL" id="VSSQ01000336">
    <property type="protein sequence ID" value="MPL91679.1"/>
    <property type="molecule type" value="Genomic_DNA"/>
</dbReference>
<comment type="caution">
    <text evidence="3">The sequence shown here is derived from an EMBL/GenBank/DDBJ whole genome shotgun (WGS) entry which is preliminary data.</text>
</comment>
<organism evidence="3">
    <name type="scientific">bioreactor metagenome</name>
    <dbReference type="NCBI Taxonomy" id="1076179"/>
    <lineage>
        <taxon>unclassified sequences</taxon>
        <taxon>metagenomes</taxon>
        <taxon>ecological metagenomes</taxon>
    </lineage>
</organism>
<dbReference type="PANTHER" id="PTHR10302:SF27">
    <property type="entry name" value="SINGLE-STRANDED DNA-BINDING PROTEIN"/>
    <property type="match status" value="1"/>
</dbReference>
<evidence type="ECO:0000256" key="2">
    <source>
        <dbReference type="SAM" id="MobiDB-lite"/>
    </source>
</evidence>
<name>A0A644VJW0_9ZZZZ</name>
<dbReference type="GO" id="GO:0006260">
    <property type="term" value="P:DNA replication"/>
    <property type="evidence" value="ECO:0007669"/>
    <property type="project" value="InterPro"/>
</dbReference>
<gene>
    <name evidence="3" type="ORF">SDC9_37755</name>
</gene>
<dbReference type="Gene3D" id="2.40.50.140">
    <property type="entry name" value="Nucleic acid-binding proteins"/>
    <property type="match status" value="1"/>
</dbReference>
<dbReference type="PIRSF" id="PIRSF002070">
    <property type="entry name" value="SSB"/>
    <property type="match status" value="1"/>
</dbReference>
<dbReference type="InterPro" id="IPR011344">
    <property type="entry name" value="ssDNA-bd"/>
</dbReference>
<keyword evidence="1 3" id="KW-0238">DNA-binding</keyword>
<dbReference type="AlphaFoldDB" id="A0A644VJW0"/>